<feature type="domain" description="Gelsolin-like" evidence="16">
    <location>
        <begin position="161"/>
        <end position="243"/>
    </location>
</feature>
<dbReference type="FunFam" id="3.40.20.10:FF:000005">
    <property type="entry name" value="Gelsolin"/>
    <property type="match status" value="1"/>
</dbReference>
<feature type="domain" description="Gelsolin-like" evidence="16">
    <location>
        <begin position="662"/>
        <end position="727"/>
    </location>
</feature>
<evidence type="ECO:0000256" key="15">
    <source>
        <dbReference type="SAM" id="MobiDB-lite"/>
    </source>
</evidence>
<dbReference type="AlphaFoldDB" id="G7PRJ0"/>
<keyword evidence="6" id="KW-0479">Metal-binding</keyword>
<dbReference type="eggNOG" id="KOG0443">
    <property type="taxonomic scope" value="Eukaryota"/>
</dbReference>
<dbReference type="FunFam" id="3.40.20.10:FF:000008">
    <property type="entry name" value="gelsolin isoform X2"/>
    <property type="match status" value="1"/>
</dbReference>
<dbReference type="FunFam" id="3.40.20.10:FF:000002">
    <property type="entry name" value="Gelsolin"/>
    <property type="match status" value="1"/>
</dbReference>
<accession>G7PRJ0</accession>
<comment type="subunit">
    <text evidence="13">Binds to actin and to fibronectin. Identified in a complex composed of ACTA1, COBL, GSN and TMSB4X. Interacts with the inactive form of EIF2AK2/PKR. Interacts with FLII.</text>
</comment>
<evidence type="ECO:0000256" key="6">
    <source>
        <dbReference type="ARBA" id="ARBA00022723"/>
    </source>
</evidence>
<dbReference type="GO" id="GO:0015629">
    <property type="term" value="C:actin cytoskeleton"/>
    <property type="evidence" value="ECO:0007669"/>
    <property type="project" value="TreeGrafter"/>
</dbReference>
<comment type="subcellular location">
    <subcellularLocation>
        <location evidence="1 14">Cytoplasm</location>
        <location evidence="1 14">Cytoskeleton</location>
    </subcellularLocation>
</comment>
<keyword evidence="9" id="KW-0106">Calcium</keyword>
<dbReference type="GO" id="GO:0051015">
    <property type="term" value="F:actin filament binding"/>
    <property type="evidence" value="ECO:0007669"/>
    <property type="project" value="UniProtKB-UniRule"/>
</dbReference>
<dbReference type="InterPro" id="IPR007122">
    <property type="entry name" value="Villin/Gelsolin"/>
</dbReference>
<evidence type="ECO:0000256" key="11">
    <source>
        <dbReference type="ARBA" id="ARBA00023212"/>
    </source>
</evidence>
<feature type="domain" description="Gelsolin-like" evidence="16">
    <location>
        <begin position="282"/>
        <end position="355"/>
    </location>
</feature>
<dbReference type="CDD" id="cd11292">
    <property type="entry name" value="gelsolin_S3_like"/>
    <property type="match status" value="1"/>
</dbReference>
<dbReference type="GO" id="GO:0008154">
    <property type="term" value="P:actin polymerization or depolymerization"/>
    <property type="evidence" value="ECO:0007669"/>
    <property type="project" value="TreeGrafter"/>
</dbReference>
<dbReference type="GO" id="GO:0005546">
    <property type="term" value="F:phosphatidylinositol-4,5-bisphosphate binding"/>
    <property type="evidence" value="ECO:0007669"/>
    <property type="project" value="TreeGrafter"/>
</dbReference>
<evidence type="ECO:0000256" key="4">
    <source>
        <dbReference type="ARBA" id="ARBA00022467"/>
    </source>
</evidence>
<dbReference type="GO" id="GO:0005737">
    <property type="term" value="C:cytoplasm"/>
    <property type="evidence" value="ECO:0007669"/>
    <property type="project" value="UniProtKB-UniRule"/>
</dbReference>
<keyword evidence="7" id="KW-0677">Repeat</keyword>
<dbReference type="PANTHER" id="PTHR11977:SF29">
    <property type="entry name" value="GELSOLIN"/>
    <property type="match status" value="1"/>
</dbReference>
<dbReference type="InterPro" id="IPR007123">
    <property type="entry name" value="Gelsolin-like_dom"/>
</dbReference>
<dbReference type="SMART" id="SM00262">
    <property type="entry name" value="GEL"/>
    <property type="match status" value="6"/>
</dbReference>
<dbReference type="PANTHER" id="PTHR11977">
    <property type="entry name" value="VILLIN"/>
    <property type="match status" value="1"/>
</dbReference>
<feature type="compositionally biased region" description="Basic and acidic residues" evidence="15">
    <location>
        <begin position="331"/>
        <end position="347"/>
    </location>
</feature>
<proteinExistence type="inferred from homology"/>
<sequence length="867" mass="95225">MGSTVPILWQTQIICLLRAWRWTREQLRSEVKEISEVRRSAETRTCSCTEVVAEGLPPNQRNHARPECHVAQSAGATTSPALSGHSLGIFQAFGLGTHISVHRASACCMPSPVLGLRPGSGVRDLPRPVGSIPPNSMVVEHPEFLKAGKEPGLQIWRVEKFDLVPVPTNLYGDFFTGDAYVILKTVQLRNGNLQYDLHYWLGNECSQDESGAAAIFTVQLDDYLNGRAVQHREVQGFESATFLGYFKSGLKYKKGGVASGFKHVVPNEVVVQRLFQVKGRRVVRATEVPVSWESFNNGDCFILDLGNDIHQWCGSNSNRFERLKATQVSKGIRDNERSGRARVHVSEEGAEPEAMLQVLGPKPALPAGTEDTAKEDAANRKLAKLYKVSNGAGTMSVSLVADENPFAQGALKSEDCFILDHGKDGKIFVWKGKQANTEERKAALKTASDFITKMDYPKQTQVSVLPEGGETPLFKQFFKNWRDPDQTDGLGLSYLSSHIANVERVPFDAATLHTSTAMAAQHGMDDDGTGQKQIWRIEGSSKVPVDPATYGQFYGGDSYIILYNYRHGGRQGQIIYNWQGAQSTQDEVAASAILTAQLDEELGGTPVQSRVVQGKEPAHLMSLFGGKPMIIYKGGTSREGGQTAPASTRLFQVRANSAGATRAVEVLPKAGALNSNDAFVLKTPSAAYLWVGTGASEAEKTGAQELLRVLRAQPVQVAEGSEPDGFWEALGGKAAYRTSPRLKDKKMDAHPPRLFACSNKIGRFVIEEVPGELMQEDLATDDVMLLDTWDQVFVWVGKDSQEEEKTEALTSAKRYIETDPANRDRRTPITVVKQGFEPPSFVGWFLGWDDDYWSVDPLDRAMAELAA</sequence>
<reference evidence="17" key="1">
    <citation type="journal article" date="2011" name="Nat. Biotechnol.">
        <title>Genome sequencing and comparison of two nonhuman primate animal models, the cynomolgus and Chinese rhesus macaques.</title>
        <authorList>
            <person name="Yan G."/>
            <person name="Zhang G."/>
            <person name="Fang X."/>
            <person name="Zhang Y."/>
            <person name="Li C."/>
            <person name="Ling F."/>
            <person name="Cooper D.N."/>
            <person name="Li Q."/>
            <person name="Li Y."/>
            <person name="van Gool A.J."/>
            <person name="Du H."/>
            <person name="Chen J."/>
            <person name="Chen R."/>
            <person name="Zhang P."/>
            <person name="Huang Z."/>
            <person name="Thompson J.R."/>
            <person name="Meng Y."/>
            <person name="Bai Y."/>
            <person name="Wang J."/>
            <person name="Zhuo M."/>
            <person name="Wang T."/>
            <person name="Huang Y."/>
            <person name="Wei L."/>
            <person name="Li J."/>
            <person name="Wang Z."/>
            <person name="Hu H."/>
            <person name="Yang P."/>
            <person name="Le L."/>
            <person name="Stenson P.D."/>
            <person name="Li B."/>
            <person name="Liu X."/>
            <person name="Ball E.V."/>
            <person name="An N."/>
            <person name="Huang Q."/>
            <person name="Zhang Y."/>
            <person name="Fan W."/>
            <person name="Zhang X."/>
            <person name="Li Y."/>
            <person name="Wang W."/>
            <person name="Katze M.G."/>
            <person name="Su B."/>
            <person name="Nielsen R."/>
            <person name="Yang H."/>
            <person name="Wang J."/>
            <person name="Wang X."/>
            <person name="Wang J."/>
        </authorList>
    </citation>
    <scope>NUCLEOTIDE SEQUENCE [LARGE SCALE GENOMIC DNA]</scope>
    <source>
        <strain evidence="17">CE-4</strain>
    </source>
</reference>
<gene>
    <name evidence="17" type="ORF">EGM_06678</name>
</gene>
<dbReference type="Proteomes" id="UP000009130">
    <property type="component" value="Chromosome 15"/>
</dbReference>
<dbReference type="Pfam" id="PF00626">
    <property type="entry name" value="Gelsolin"/>
    <property type="match status" value="6"/>
</dbReference>
<dbReference type="FunFam" id="3.40.20.10:FF:000001">
    <property type="entry name" value="Gelsolin"/>
    <property type="match status" value="1"/>
</dbReference>
<feature type="domain" description="Gelsolin-like" evidence="16">
    <location>
        <begin position="766"/>
        <end position="842"/>
    </location>
</feature>
<dbReference type="InterPro" id="IPR029006">
    <property type="entry name" value="ADF-H/Gelsolin-like_dom_sf"/>
</dbReference>
<comment type="similarity">
    <text evidence="2 14">Belongs to the villin/gelsolin family.</text>
</comment>
<organism>
    <name type="scientific">Macaca fascicularis</name>
    <name type="common">Crab-eating macaque</name>
    <name type="synonym">Cynomolgus monkey</name>
    <dbReference type="NCBI Taxonomy" id="9541"/>
    <lineage>
        <taxon>Eukaryota</taxon>
        <taxon>Metazoa</taxon>
        <taxon>Chordata</taxon>
        <taxon>Craniata</taxon>
        <taxon>Vertebrata</taxon>
        <taxon>Euteleostomi</taxon>
        <taxon>Mammalia</taxon>
        <taxon>Eutheria</taxon>
        <taxon>Euarchontoglires</taxon>
        <taxon>Primates</taxon>
        <taxon>Haplorrhini</taxon>
        <taxon>Catarrhini</taxon>
        <taxon>Cercopithecidae</taxon>
        <taxon>Cercopithecinae</taxon>
        <taxon>Macaca</taxon>
    </lineage>
</organism>
<dbReference type="GO" id="GO:0007417">
    <property type="term" value="P:central nervous system development"/>
    <property type="evidence" value="ECO:0007669"/>
    <property type="project" value="TreeGrafter"/>
</dbReference>
<dbReference type="CDD" id="cd11290">
    <property type="entry name" value="gelsolin_S1_like"/>
    <property type="match status" value="1"/>
</dbReference>
<dbReference type="PRINTS" id="PR00597">
    <property type="entry name" value="GELSOLIN"/>
</dbReference>
<name>G7PRJ0_MACFA</name>
<comment type="function">
    <text evidence="12 14">Calcium-regulated, actin-modulating protein that binds to the plus (or barbed) ends of actin monomers or filaments, preventing monomer exchange (end-blocking or capping). It can promote the assembly of monomers into filaments (nucleation) as well as sever filaments already formed. Plays a role in ciliogenesis.</text>
</comment>
<dbReference type="FunFam" id="3.40.20.10:FF:000004">
    <property type="entry name" value="Gelsolin"/>
    <property type="match status" value="1"/>
</dbReference>
<feature type="region of interest" description="Disordered" evidence="15">
    <location>
        <begin position="331"/>
        <end position="352"/>
    </location>
</feature>
<evidence type="ECO:0000259" key="16">
    <source>
        <dbReference type="Pfam" id="PF00626"/>
    </source>
</evidence>
<dbReference type="CDD" id="cd11288">
    <property type="entry name" value="gelsolin_S5_like"/>
    <property type="match status" value="1"/>
</dbReference>
<feature type="domain" description="Gelsolin-like" evidence="16">
    <location>
        <begin position="401"/>
        <end position="474"/>
    </location>
</feature>
<keyword evidence="5 14" id="KW-0963">Cytoplasm</keyword>
<dbReference type="Gene3D" id="3.40.20.10">
    <property type="entry name" value="Severin"/>
    <property type="match status" value="6"/>
</dbReference>
<evidence type="ECO:0000256" key="13">
    <source>
        <dbReference type="ARBA" id="ARBA00046794"/>
    </source>
</evidence>
<dbReference type="GO" id="GO:0060271">
    <property type="term" value="P:cilium assembly"/>
    <property type="evidence" value="ECO:0007669"/>
    <property type="project" value="UniProtKB-UniRule"/>
</dbReference>
<keyword evidence="8" id="KW-0970">Cilium biogenesis/degradation</keyword>
<keyword evidence="10 14" id="KW-0009">Actin-binding</keyword>
<protein>
    <recommendedName>
        <fullName evidence="3 14">Gelsolin</fullName>
        <shortName evidence="14">ADF</shortName>
    </recommendedName>
    <alternativeName>
        <fullName evidence="14">Actin-depolymerizing factor</fullName>
    </alternativeName>
</protein>
<dbReference type="GO" id="GO:0046872">
    <property type="term" value="F:metal ion binding"/>
    <property type="evidence" value="ECO:0007669"/>
    <property type="project" value="UniProtKB-KW"/>
</dbReference>
<keyword evidence="11" id="KW-0206">Cytoskeleton</keyword>
<evidence type="ECO:0000256" key="2">
    <source>
        <dbReference type="ARBA" id="ARBA00008418"/>
    </source>
</evidence>
<dbReference type="CDD" id="cd11289">
    <property type="entry name" value="gelsolin_S2_like"/>
    <property type="match status" value="1"/>
</dbReference>
<dbReference type="GO" id="GO:0043065">
    <property type="term" value="P:positive regulation of apoptotic process"/>
    <property type="evidence" value="ECO:0007669"/>
    <property type="project" value="UniProtKB-ARBA"/>
</dbReference>
<dbReference type="CDD" id="cd11293">
    <property type="entry name" value="gelsolin_S4_like"/>
    <property type="match status" value="1"/>
</dbReference>
<evidence type="ECO:0000256" key="10">
    <source>
        <dbReference type="ARBA" id="ARBA00023203"/>
    </source>
</evidence>
<dbReference type="GO" id="GO:0051014">
    <property type="term" value="P:actin filament severing"/>
    <property type="evidence" value="ECO:0007669"/>
    <property type="project" value="UniProtKB-UniRule"/>
</dbReference>
<dbReference type="SUPFAM" id="SSF55753">
    <property type="entry name" value="Actin depolymerizing proteins"/>
    <property type="match status" value="6"/>
</dbReference>
<evidence type="ECO:0000256" key="8">
    <source>
        <dbReference type="ARBA" id="ARBA00022794"/>
    </source>
</evidence>
<dbReference type="EMBL" id="CM001290">
    <property type="protein sequence ID" value="EHH57106.1"/>
    <property type="molecule type" value="Genomic_DNA"/>
</dbReference>
<dbReference type="GO" id="GO:0005615">
    <property type="term" value="C:extracellular space"/>
    <property type="evidence" value="ECO:0007669"/>
    <property type="project" value="TreeGrafter"/>
</dbReference>
<evidence type="ECO:0000256" key="14">
    <source>
        <dbReference type="RuleBase" id="RU367130"/>
    </source>
</evidence>
<evidence type="ECO:0000256" key="1">
    <source>
        <dbReference type="ARBA" id="ARBA00004245"/>
    </source>
</evidence>
<evidence type="ECO:0000256" key="9">
    <source>
        <dbReference type="ARBA" id="ARBA00022837"/>
    </source>
</evidence>
<dbReference type="GO" id="GO:0051016">
    <property type="term" value="P:barbed-end actin filament capping"/>
    <property type="evidence" value="ECO:0007669"/>
    <property type="project" value="UniProtKB-UniRule"/>
</dbReference>
<evidence type="ECO:0000256" key="7">
    <source>
        <dbReference type="ARBA" id="ARBA00022737"/>
    </source>
</evidence>
<dbReference type="CDD" id="cd11291">
    <property type="entry name" value="gelsolin_S6_like"/>
    <property type="match status" value="1"/>
</dbReference>
<evidence type="ECO:0000256" key="3">
    <source>
        <dbReference type="ARBA" id="ARBA00018797"/>
    </source>
</evidence>
<feature type="domain" description="Gelsolin-like" evidence="16">
    <location>
        <begin position="541"/>
        <end position="621"/>
    </location>
</feature>
<dbReference type="GO" id="GO:0051127">
    <property type="term" value="P:positive regulation of actin nucleation"/>
    <property type="evidence" value="ECO:0007669"/>
    <property type="project" value="UniProtKB-ARBA"/>
</dbReference>
<evidence type="ECO:0000256" key="5">
    <source>
        <dbReference type="ARBA" id="ARBA00022490"/>
    </source>
</evidence>
<dbReference type="FunFam" id="3.40.20.10:FF:000009">
    <property type="entry name" value="gelsolin isoform X1"/>
    <property type="match status" value="1"/>
</dbReference>
<evidence type="ECO:0000313" key="17">
    <source>
        <dbReference type="EMBL" id="EHH57106.1"/>
    </source>
</evidence>
<evidence type="ECO:0000256" key="12">
    <source>
        <dbReference type="ARBA" id="ARBA00025132"/>
    </source>
</evidence>
<keyword evidence="4 14" id="KW-0117">Actin capping</keyword>